<dbReference type="OrthoDB" id="446249at2759"/>
<sequence length="232" mass="24634">MLSRCFAAFVVSLVLAQETTTETSPPPRNSTTVPQNSTTEPTSTVTTSATTPTTTTTTSTTSTTTSASAVTKYCPIGWCLDDQWFKGGPCITPSPKDLRKCWNDFCTADANRRGIHPTNAQGRGQGTYCKDWQDPKGRICFHDIKLSCHCDSFNSTPFSLSPRDGWSVADPCSYPPPPEPTTTESPTTSGPTGPTTTGGSGTTLGPASDAPYAKVPEVVYLVLSMAIGLFLC</sequence>
<feature type="compositionally biased region" description="Polar residues" evidence="1">
    <location>
        <begin position="18"/>
        <end position="36"/>
    </location>
</feature>
<feature type="compositionally biased region" description="Low complexity" evidence="1">
    <location>
        <begin position="37"/>
        <end position="62"/>
    </location>
</feature>
<feature type="signal peptide" evidence="2">
    <location>
        <begin position="1"/>
        <end position="16"/>
    </location>
</feature>
<dbReference type="Proteomes" id="UP000591131">
    <property type="component" value="Unassembled WGS sequence"/>
</dbReference>
<proteinExistence type="predicted"/>
<evidence type="ECO:0000313" key="3">
    <source>
        <dbReference type="EMBL" id="KAF4672118.1"/>
    </source>
</evidence>
<organism evidence="3 4">
    <name type="scientific">Perkinsus chesapeaki</name>
    <name type="common">Clam parasite</name>
    <name type="synonym">Perkinsus andrewsi</name>
    <dbReference type="NCBI Taxonomy" id="330153"/>
    <lineage>
        <taxon>Eukaryota</taxon>
        <taxon>Sar</taxon>
        <taxon>Alveolata</taxon>
        <taxon>Perkinsozoa</taxon>
        <taxon>Perkinsea</taxon>
        <taxon>Perkinsida</taxon>
        <taxon>Perkinsidae</taxon>
        <taxon>Perkinsus</taxon>
    </lineage>
</organism>
<keyword evidence="2" id="KW-0732">Signal</keyword>
<feature type="region of interest" description="Disordered" evidence="1">
    <location>
        <begin position="18"/>
        <end position="62"/>
    </location>
</feature>
<evidence type="ECO:0000256" key="1">
    <source>
        <dbReference type="SAM" id="MobiDB-lite"/>
    </source>
</evidence>
<gene>
    <name evidence="3" type="ORF">FOL47_000889</name>
</gene>
<dbReference type="AlphaFoldDB" id="A0A7J6MKK0"/>
<evidence type="ECO:0000256" key="2">
    <source>
        <dbReference type="SAM" id="SignalP"/>
    </source>
</evidence>
<accession>A0A7J6MKK0</accession>
<feature type="region of interest" description="Disordered" evidence="1">
    <location>
        <begin position="169"/>
        <end position="208"/>
    </location>
</feature>
<dbReference type="EMBL" id="JAAPAO010000119">
    <property type="protein sequence ID" value="KAF4672118.1"/>
    <property type="molecule type" value="Genomic_DNA"/>
</dbReference>
<keyword evidence="4" id="KW-1185">Reference proteome</keyword>
<feature type="chain" id="PRO_5029465310" evidence="2">
    <location>
        <begin position="17"/>
        <end position="232"/>
    </location>
</feature>
<protein>
    <submittedName>
        <fullName evidence="3">Uncharacterized protein</fullName>
    </submittedName>
</protein>
<feature type="compositionally biased region" description="Low complexity" evidence="1">
    <location>
        <begin position="181"/>
        <end position="195"/>
    </location>
</feature>
<evidence type="ECO:0000313" key="4">
    <source>
        <dbReference type="Proteomes" id="UP000591131"/>
    </source>
</evidence>
<comment type="caution">
    <text evidence="3">The sequence shown here is derived from an EMBL/GenBank/DDBJ whole genome shotgun (WGS) entry which is preliminary data.</text>
</comment>
<reference evidence="3 4" key="1">
    <citation type="submission" date="2020-04" db="EMBL/GenBank/DDBJ databases">
        <title>Perkinsus chesapeaki whole genome sequence.</title>
        <authorList>
            <person name="Bogema D.R."/>
        </authorList>
    </citation>
    <scope>NUCLEOTIDE SEQUENCE [LARGE SCALE GENOMIC DNA]</scope>
    <source>
        <strain evidence="3">ATCC PRA-425</strain>
    </source>
</reference>
<name>A0A7J6MKK0_PERCH</name>